<proteinExistence type="predicted"/>
<sequence>MYSKFLFVALAAASSIALGNARRCDNKHIIESTPVTMPSGHTITMQRFNCTNDIHEAPEARAAANSLRSLQDKRAASQCTTANCICGVPCFFNKCFPTTANIQAADCTNLANSLISNPASFTIPPAQALAFILNSCEYAAFGTSNTQPTEYCFSDFGVAASEVFHVCGNTQQGSCEGTLNGAPFFVDQLNLL</sequence>
<protein>
    <submittedName>
        <fullName evidence="2">Uncharacterized protein</fullName>
    </submittedName>
</protein>
<name>A0A8H8CLV5_PSICU</name>
<evidence type="ECO:0000256" key="1">
    <source>
        <dbReference type="SAM" id="SignalP"/>
    </source>
</evidence>
<comment type="caution">
    <text evidence="2">The sequence shown here is derived from an EMBL/GenBank/DDBJ whole genome shotgun (WGS) entry which is preliminary data.</text>
</comment>
<evidence type="ECO:0000313" key="2">
    <source>
        <dbReference type="EMBL" id="KAG5170193.1"/>
    </source>
</evidence>
<reference evidence="2" key="1">
    <citation type="submission" date="2021-02" db="EMBL/GenBank/DDBJ databases">
        <title>Psilocybe cubensis genome.</title>
        <authorList>
            <person name="Mckernan K.J."/>
            <person name="Crawford S."/>
            <person name="Trippe A."/>
            <person name="Kane L.T."/>
            <person name="Mclaughlin S."/>
        </authorList>
    </citation>
    <scope>NUCLEOTIDE SEQUENCE [LARGE SCALE GENOMIC DNA]</scope>
    <source>
        <strain evidence="2">MGC-MH-2018</strain>
    </source>
</reference>
<accession>A0A8H8CLV5</accession>
<gene>
    <name evidence="2" type="ORF">JR316_004581</name>
</gene>
<feature type="signal peptide" evidence="1">
    <location>
        <begin position="1"/>
        <end position="21"/>
    </location>
</feature>
<dbReference type="EMBL" id="JAFIQS010000004">
    <property type="protein sequence ID" value="KAG5170193.1"/>
    <property type="molecule type" value="Genomic_DNA"/>
</dbReference>
<dbReference type="AlphaFoldDB" id="A0A8H8CLV5"/>
<organism evidence="2">
    <name type="scientific">Psilocybe cubensis</name>
    <name type="common">Psychedelic mushroom</name>
    <name type="synonym">Stropharia cubensis</name>
    <dbReference type="NCBI Taxonomy" id="181762"/>
    <lineage>
        <taxon>Eukaryota</taxon>
        <taxon>Fungi</taxon>
        <taxon>Dikarya</taxon>
        <taxon>Basidiomycota</taxon>
        <taxon>Agaricomycotina</taxon>
        <taxon>Agaricomycetes</taxon>
        <taxon>Agaricomycetidae</taxon>
        <taxon>Agaricales</taxon>
        <taxon>Agaricineae</taxon>
        <taxon>Strophariaceae</taxon>
        <taxon>Psilocybe</taxon>
    </lineage>
</organism>
<keyword evidence="1" id="KW-0732">Signal</keyword>
<feature type="chain" id="PRO_5034395095" evidence="1">
    <location>
        <begin position="22"/>
        <end position="192"/>
    </location>
</feature>